<evidence type="ECO:0000313" key="2">
    <source>
        <dbReference type="Proteomes" id="UP000662618"/>
    </source>
</evidence>
<sequence length="37" mass="4395">MKYATALLNVDEIIHSTKIKCHEKFIHFKFVHIRIIG</sequence>
<dbReference type="AlphaFoldDB" id="A0A9N8QR25"/>
<evidence type="ECO:0000313" key="1">
    <source>
        <dbReference type="EMBL" id="CAD7797554.1"/>
    </source>
</evidence>
<keyword evidence="2" id="KW-1185">Reference proteome</keyword>
<accession>A0A9N8QR25</accession>
<proteinExistence type="predicted"/>
<reference evidence="1" key="1">
    <citation type="submission" date="2020-12" db="EMBL/GenBank/DDBJ databases">
        <authorList>
            <person name="Rodrigo-Torres L."/>
            <person name="Arahal R. D."/>
            <person name="Lucena T."/>
        </authorList>
    </citation>
    <scope>NUCLEOTIDE SEQUENCE</scope>
    <source>
        <strain evidence="1">CECT 9390</strain>
    </source>
</reference>
<dbReference type="EMBL" id="CAJIMS010000001">
    <property type="protein sequence ID" value="CAD7797554.1"/>
    <property type="molecule type" value="Genomic_DNA"/>
</dbReference>
<dbReference type="Proteomes" id="UP000662618">
    <property type="component" value="Unassembled WGS sequence"/>
</dbReference>
<comment type="caution">
    <text evidence="1">The sequence shown here is derived from an EMBL/GenBank/DDBJ whole genome shotgun (WGS) entry which is preliminary data.</text>
</comment>
<name>A0A9N8QR25_9FLAO</name>
<protein>
    <submittedName>
        <fullName evidence="1">Uncharacterized protein</fullName>
    </submittedName>
</protein>
<organism evidence="1 2">
    <name type="scientific">Chryseobacterium aquaeductus</name>
    <dbReference type="NCBI Taxonomy" id="2675056"/>
    <lineage>
        <taxon>Bacteria</taxon>
        <taxon>Pseudomonadati</taxon>
        <taxon>Bacteroidota</taxon>
        <taxon>Flavobacteriia</taxon>
        <taxon>Flavobacteriales</taxon>
        <taxon>Weeksellaceae</taxon>
        <taxon>Chryseobacterium group</taxon>
        <taxon>Chryseobacterium</taxon>
    </lineage>
</organism>
<gene>
    <name evidence="1" type="ORF">CHRY9390_00188</name>
</gene>